<gene>
    <name evidence="2" type="ORF">CHUV0807_2347</name>
</gene>
<organism evidence="2 3">
    <name type="scientific">Cardiobacterium hominis</name>
    <dbReference type="NCBI Taxonomy" id="2718"/>
    <lineage>
        <taxon>Bacteria</taxon>
        <taxon>Pseudomonadati</taxon>
        <taxon>Pseudomonadota</taxon>
        <taxon>Gammaproteobacteria</taxon>
        <taxon>Cardiobacteriales</taxon>
        <taxon>Cardiobacteriaceae</taxon>
        <taxon>Cardiobacterium</taxon>
    </lineage>
</organism>
<name>A0A1C3H724_9GAMM</name>
<evidence type="ECO:0000313" key="3">
    <source>
        <dbReference type="Proteomes" id="UP000190837"/>
    </source>
</evidence>
<dbReference type="AlphaFoldDB" id="A0A1C3H724"/>
<dbReference type="InterPro" id="IPR006528">
    <property type="entry name" value="Phage_head_morphogenesis_dom"/>
</dbReference>
<accession>A0A1C3H724</accession>
<evidence type="ECO:0000313" key="2">
    <source>
        <dbReference type="EMBL" id="SAM71604.1"/>
    </source>
</evidence>
<dbReference type="Proteomes" id="UP000190837">
    <property type="component" value="Unassembled WGS sequence"/>
</dbReference>
<feature type="domain" description="Phage head morphogenesis" evidence="1">
    <location>
        <begin position="58"/>
        <end position="186"/>
    </location>
</feature>
<dbReference type="Pfam" id="PF04233">
    <property type="entry name" value="Phage_Mu_F"/>
    <property type="match status" value="1"/>
</dbReference>
<sequence length="538" mass="60868">MAGITEKHKPLINREARKHLTGKRSHISFAWQDTASYEHAVSFTVAKMMDEDMLAETRAAMTDALANGTDFAAFKARLKPYLMARGWWGQAVMGDPDTGEIAKVQLGSTRRLRTIYHTNLHTAYAAGQWERIQRNKKLFPYLKYIPSDAAEPRESHKPFYGMVLPVDDPFWSTHFPPNGWGCKCNVRALTREQAEKTGISKSPVLKDVEHINTRTGEVEYYPEGVNPSFAHNPGDRLEALLQMAQEKHGDAFARGLLDDLERLQAHMSTQRIFKDSASIIAEGERLYEKYQDIIAAAIQRGAGHEAIAEIMQREGVVTGEAARVVGAKADVDEVIEILRRYPADWVQKSNEAGVTAVQSMNNRAFARIYPNISAARIQKIIDDDLMIEKALKQAAISKQIKPGDTATLLMRNIGHRDVATRLSTHLHEFGHRLQAVMPELDALFARYWELRTKGEPMEKLAEILPGRFRADELTKKDAFPHPYWGKIYGDEDDPQPKEMLTMSFQALLGGDRELFDLLHSDEALFRFTLAVLTRWRAT</sequence>
<proteinExistence type="predicted"/>
<dbReference type="RefSeq" id="WP_079542093.1">
    <property type="nucleotide sequence ID" value="NZ_FKLO01000080.1"/>
</dbReference>
<dbReference type="EMBL" id="FKLO01000080">
    <property type="protein sequence ID" value="SAM71604.1"/>
    <property type="molecule type" value="Genomic_DNA"/>
</dbReference>
<protein>
    <submittedName>
        <fullName evidence="2">Phage (Mu-like) virion morphogenesis protein</fullName>
    </submittedName>
</protein>
<evidence type="ECO:0000259" key="1">
    <source>
        <dbReference type="Pfam" id="PF04233"/>
    </source>
</evidence>
<reference evidence="3" key="1">
    <citation type="submission" date="2016-04" db="EMBL/GenBank/DDBJ databases">
        <authorList>
            <person name="Tagini F."/>
        </authorList>
    </citation>
    <scope>NUCLEOTIDE SEQUENCE [LARGE SCALE GENOMIC DNA]</scope>
    <source>
        <strain evidence="3">CHUV0807</strain>
    </source>
</reference>